<reference evidence="1 2" key="1">
    <citation type="submission" date="2008-04" db="EMBL/GenBank/DDBJ databases">
        <title>Draft genome sequence of Bacteroides coprocola (DSM 17136).</title>
        <authorList>
            <person name="Sudarsanam P."/>
            <person name="Ley R."/>
            <person name="Guruge J."/>
            <person name="Turnbaugh P.J."/>
            <person name="Mahowald M."/>
            <person name="Liep D."/>
            <person name="Gordon J."/>
        </authorList>
    </citation>
    <scope>NUCLEOTIDE SEQUENCE [LARGE SCALE GENOMIC DNA]</scope>
    <source>
        <strain evidence="1 2">DSM 17136</strain>
    </source>
</reference>
<name>B3JLY0_9BACT</name>
<comment type="caution">
    <text evidence="1">The sequence shown here is derived from an EMBL/GenBank/DDBJ whole genome shotgun (WGS) entry which is preliminary data.</text>
</comment>
<dbReference type="Proteomes" id="UP000003146">
    <property type="component" value="Unassembled WGS sequence"/>
</dbReference>
<dbReference type="EMBL" id="ABIY02000105">
    <property type="protein sequence ID" value="EDV00032.1"/>
    <property type="molecule type" value="Genomic_DNA"/>
</dbReference>
<dbReference type="eggNOG" id="ENOG5030XTN">
    <property type="taxonomic scope" value="Bacteria"/>
</dbReference>
<protein>
    <submittedName>
        <fullName evidence="1">Uncharacterized protein</fullName>
    </submittedName>
</protein>
<accession>B3JLY0</accession>
<evidence type="ECO:0000313" key="1">
    <source>
        <dbReference type="EMBL" id="EDV00032.1"/>
    </source>
</evidence>
<reference evidence="1 2" key="2">
    <citation type="submission" date="2008-04" db="EMBL/GenBank/DDBJ databases">
        <authorList>
            <person name="Fulton L."/>
            <person name="Clifton S."/>
            <person name="Fulton B."/>
            <person name="Xu J."/>
            <person name="Minx P."/>
            <person name="Pepin K.H."/>
            <person name="Johnson M."/>
            <person name="Thiruvilangam P."/>
            <person name="Bhonagiri V."/>
            <person name="Nash W.E."/>
            <person name="Mardis E.R."/>
            <person name="Wilson R.K."/>
        </authorList>
    </citation>
    <scope>NUCLEOTIDE SEQUENCE [LARGE SCALE GENOMIC DNA]</scope>
    <source>
        <strain evidence="1 2">DSM 17136</strain>
    </source>
</reference>
<gene>
    <name evidence="1" type="ORF">BACCOP_02931</name>
</gene>
<proteinExistence type="predicted"/>
<evidence type="ECO:0000313" key="2">
    <source>
        <dbReference type="Proteomes" id="UP000003146"/>
    </source>
</evidence>
<dbReference type="AlphaFoldDB" id="B3JLY0"/>
<dbReference type="HOGENOM" id="CLU_3076624_0_0_10"/>
<sequence length="52" mass="6260">MQRFSYQTVSRLFRKQRQVTGFLPVEAERIFIHCLSMFCIPKNAFERSIFTT</sequence>
<organism evidence="1 2">
    <name type="scientific">Phocaeicola coprocola DSM 17136</name>
    <dbReference type="NCBI Taxonomy" id="470145"/>
    <lineage>
        <taxon>Bacteria</taxon>
        <taxon>Pseudomonadati</taxon>
        <taxon>Bacteroidota</taxon>
        <taxon>Bacteroidia</taxon>
        <taxon>Bacteroidales</taxon>
        <taxon>Bacteroidaceae</taxon>
        <taxon>Phocaeicola</taxon>
    </lineage>
</organism>